<dbReference type="EMBL" id="CP002100">
    <property type="protein sequence ID" value="ADN51436.1"/>
    <property type="molecule type" value="Genomic_DNA"/>
</dbReference>
<dbReference type="eggNOG" id="arCOG05361">
    <property type="taxonomic scope" value="Archaea"/>
</dbReference>
<dbReference type="GO" id="GO:0033499">
    <property type="term" value="P:galactose catabolic process via UDP-galactose, Leloir pathway"/>
    <property type="evidence" value="ECO:0007669"/>
    <property type="project" value="TreeGrafter"/>
</dbReference>
<gene>
    <name evidence="1" type="ordered locus">Vdis_2065</name>
</gene>
<reference evidence="2" key="2">
    <citation type="journal article" date="2010" name="Stand. Genomic Sci.">
        <title>Complete genome sequence of Vulcanisaeta distributa type strain (IC-017T).</title>
        <authorList>
            <person name="Mavromatis K."/>
            <person name="Sikorski J."/>
            <person name="Pabst E."/>
            <person name="Teshima H."/>
            <person name="Lapidus A."/>
            <person name="Lucas S."/>
            <person name="Nolan M."/>
            <person name="Glavina Del Rio T."/>
            <person name="Cheng J."/>
            <person name="Bruce D."/>
            <person name="Goodwin L."/>
            <person name="Pitluck S."/>
            <person name="Liolios K."/>
            <person name="Ivanova N."/>
            <person name="Mikhailova N."/>
            <person name="Pati A."/>
            <person name="Chen A."/>
            <person name="Palaniappan K."/>
            <person name="Land M."/>
            <person name="Hauser L."/>
            <person name="Chang Y."/>
            <person name="Jeffries C."/>
            <person name="Rohde M."/>
            <person name="Spring S."/>
            <person name="Goker M."/>
            <person name="Wirth R."/>
            <person name="Woyke T."/>
            <person name="Bristow J."/>
            <person name="Eisen J."/>
            <person name="Markowitz V."/>
            <person name="Hugenholtz P."/>
            <person name="Klenk H."/>
            <person name="Kyrpides N."/>
        </authorList>
    </citation>
    <scope>NUCLEOTIDE SEQUENCE [LARGE SCALE GENOMIC DNA]</scope>
    <source>
        <strain evidence="2">DSM 14429 / JCM 11212 / NBRC 100878 / IC-017</strain>
    </source>
</reference>
<dbReference type="CDD" id="cd01081">
    <property type="entry name" value="Aldose_epim"/>
    <property type="match status" value="1"/>
</dbReference>
<accession>E1QPE8</accession>
<protein>
    <submittedName>
        <fullName evidence="1">Aldose 1-epimerase</fullName>
    </submittedName>
</protein>
<dbReference type="Proteomes" id="UP000006681">
    <property type="component" value="Chromosome"/>
</dbReference>
<dbReference type="GO" id="GO:0006006">
    <property type="term" value="P:glucose metabolic process"/>
    <property type="evidence" value="ECO:0007669"/>
    <property type="project" value="TreeGrafter"/>
</dbReference>
<dbReference type="Pfam" id="PF01263">
    <property type="entry name" value="Aldose_epim"/>
    <property type="match status" value="1"/>
</dbReference>
<dbReference type="Gene3D" id="2.70.98.10">
    <property type="match status" value="1"/>
</dbReference>
<dbReference type="KEGG" id="vdi:Vdis_2065"/>
<organism evidence="1 2">
    <name type="scientific">Vulcanisaeta distributa (strain DSM 14429 / JCM 11212 / NBRC 100878 / IC-017)</name>
    <dbReference type="NCBI Taxonomy" id="572478"/>
    <lineage>
        <taxon>Archaea</taxon>
        <taxon>Thermoproteota</taxon>
        <taxon>Thermoprotei</taxon>
        <taxon>Thermoproteales</taxon>
        <taxon>Thermoproteaceae</taxon>
        <taxon>Vulcanisaeta</taxon>
    </lineage>
</organism>
<dbReference type="InterPro" id="IPR008183">
    <property type="entry name" value="Aldose_1/G6P_1-epimerase"/>
</dbReference>
<dbReference type="HOGENOM" id="CLU_052486_1_1_2"/>
<proteinExistence type="predicted"/>
<dbReference type="PANTHER" id="PTHR10091:SF0">
    <property type="entry name" value="GALACTOSE MUTAROTASE"/>
    <property type="match status" value="1"/>
</dbReference>
<dbReference type="GO" id="GO:0030246">
    <property type="term" value="F:carbohydrate binding"/>
    <property type="evidence" value="ECO:0007669"/>
    <property type="project" value="InterPro"/>
</dbReference>
<evidence type="ECO:0000313" key="2">
    <source>
        <dbReference type="Proteomes" id="UP000006681"/>
    </source>
</evidence>
<dbReference type="InterPro" id="IPR011013">
    <property type="entry name" value="Gal_mutarotase_sf_dom"/>
</dbReference>
<dbReference type="OrthoDB" id="39584at2157"/>
<keyword evidence="2" id="KW-1185">Reference proteome</keyword>
<dbReference type="STRING" id="572478.Vdis_2065"/>
<dbReference type="GO" id="GO:0004034">
    <property type="term" value="F:aldose 1-epimerase activity"/>
    <property type="evidence" value="ECO:0007669"/>
    <property type="project" value="TreeGrafter"/>
</dbReference>
<evidence type="ECO:0000313" key="1">
    <source>
        <dbReference type="EMBL" id="ADN51436.1"/>
    </source>
</evidence>
<dbReference type="InterPro" id="IPR014718">
    <property type="entry name" value="GH-type_carb-bd"/>
</dbReference>
<reference evidence="1 2" key="1">
    <citation type="journal article" date="2010" name="Stand. Genomic Sci.">
        <title>Complete genome sequence of Vulcanisaeta distributa type strain (IC-017).</title>
        <authorList>
            <person name="Mavromatis K."/>
            <person name="Sikorski J."/>
            <person name="Pabst E."/>
            <person name="Teshima H."/>
            <person name="Lapidus A."/>
            <person name="Lucas S."/>
            <person name="Nolan M."/>
            <person name="Glavina Del Rio T."/>
            <person name="Cheng J.F."/>
            <person name="Bruce D."/>
            <person name="Goodwin L."/>
            <person name="Pitluck S."/>
            <person name="Liolios K."/>
            <person name="Ivanova N."/>
            <person name="Mikhailova N."/>
            <person name="Pati A."/>
            <person name="Chen A."/>
            <person name="Palaniappan K."/>
            <person name="Land M."/>
            <person name="Hauser L."/>
            <person name="Chang Y.J."/>
            <person name="Jeffries C.D."/>
            <person name="Rohde M."/>
            <person name="Spring S."/>
            <person name="Goker M."/>
            <person name="Wirth R."/>
            <person name="Woyke T."/>
            <person name="Bristow J."/>
            <person name="Eisen J.A."/>
            <person name="Markowitz V."/>
            <person name="Hugenholtz P."/>
            <person name="Klenk H.P."/>
            <person name="Kyrpides N.C."/>
        </authorList>
    </citation>
    <scope>NUCLEOTIDE SEQUENCE [LARGE SCALE GENOMIC DNA]</scope>
    <source>
        <strain evidence="2">DSM 14429 / JCM 11212 / NBRC 100878 / IC-017</strain>
    </source>
</reference>
<dbReference type="PANTHER" id="PTHR10091">
    <property type="entry name" value="ALDOSE-1-EPIMERASE"/>
    <property type="match status" value="1"/>
</dbReference>
<dbReference type="AlphaFoldDB" id="E1QPE8"/>
<dbReference type="SUPFAM" id="SSF74650">
    <property type="entry name" value="Galactose mutarotase-like"/>
    <property type="match status" value="1"/>
</dbReference>
<sequence length="268" mass="30031">MECVELSNEVSQAVICSKGAYLLRWAVLGKDVVLPGNTDKPTWSGMAMLIPFANRVKGGEYEFEGVRYSLPRNEEGHAIHGLVLNEEWNIESISRGSASFKHVLRNPGYPTELTLTVKYALTGKELNVDIITRNTGLKNAPLVVGAHPYFIVSNDWRLNAQGDVRMCEAVNKIPTGRLIPFNLSNTTKREFDDCFLINGDIILESQYSTIRIIRYGMPYVQIFTGVPNAIAIEPMSGAPDAYHNGMGLIIIRPNEERRFRFTVKVLRV</sequence>
<name>E1QPE8_VULDI</name>